<name>A0AAD9NZY9_RIDPI</name>
<dbReference type="EMBL" id="JAODUO010000233">
    <property type="protein sequence ID" value="KAK2185499.1"/>
    <property type="molecule type" value="Genomic_DNA"/>
</dbReference>
<reference evidence="2" key="1">
    <citation type="journal article" date="2023" name="Mol. Biol. Evol.">
        <title>Third-Generation Sequencing Reveals the Adaptive Role of the Epigenome in Three Deep-Sea Polychaetes.</title>
        <authorList>
            <person name="Perez M."/>
            <person name="Aroh O."/>
            <person name="Sun Y."/>
            <person name="Lan Y."/>
            <person name="Juniper S.K."/>
            <person name="Young C.R."/>
            <person name="Angers B."/>
            <person name="Qian P.Y."/>
        </authorList>
    </citation>
    <scope>NUCLEOTIDE SEQUENCE</scope>
    <source>
        <strain evidence="2">R07B-5</strain>
    </source>
</reference>
<sequence length="131" mass="13639">MAPTTPVMSTQSMTTQFPAPKGSFVANKFATPTVLPSGWQAYPGMRIAGGDVIGSRGISGDGCFELCLANSTCSAVSFDVMDGTCRSHAAADKCRLLLSSAQMYHAKKAPACSECSPSPCVNLNRSLGIQI</sequence>
<dbReference type="AlphaFoldDB" id="A0AAD9NZY9"/>
<evidence type="ECO:0000259" key="1">
    <source>
        <dbReference type="Pfam" id="PF00024"/>
    </source>
</evidence>
<accession>A0AAD9NZY9</accession>
<gene>
    <name evidence="2" type="ORF">NP493_234g03006</name>
</gene>
<feature type="domain" description="Apple" evidence="1">
    <location>
        <begin position="40"/>
        <end position="91"/>
    </location>
</feature>
<dbReference type="SUPFAM" id="SSF57414">
    <property type="entry name" value="Hairpin loop containing domain-like"/>
    <property type="match status" value="1"/>
</dbReference>
<dbReference type="Pfam" id="PF00024">
    <property type="entry name" value="PAN_1"/>
    <property type="match status" value="1"/>
</dbReference>
<dbReference type="Proteomes" id="UP001209878">
    <property type="component" value="Unassembled WGS sequence"/>
</dbReference>
<evidence type="ECO:0000313" key="3">
    <source>
        <dbReference type="Proteomes" id="UP001209878"/>
    </source>
</evidence>
<protein>
    <recommendedName>
        <fullName evidence="1">Apple domain-containing protein</fullName>
    </recommendedName>
</protein>
<evidence type="ECO:0000313" key="2">
    <source>
        <dbReference type="EMBL" id="KAK2185499.1"/>
    </source>
</evidence>
<keyword evidence="3" id="KW-1185">Reference proteome</keyword>
<dbReference type="InterPro" id="IPR003609">
    <property type="entry name" value="Pan_app"/>
</dbReference>
<comment type="caution">
    <text evidence="2">The sequence shown here is derived from an EMBL/GenBank/DDBJ whole genome shotgun (WGS) entry which is preliminary data.</text>
</comment>
<proteinExistence type="predicted"/>
<organism evidence="2 3">
    <name type="scientific">Ridgeia piscesae</name>
    <name type="common">Tubeworm</name>
    <dbReference type="NCBI Taxonomy" id="27915"/>
    <lineage>
        <taxon>Eukaryota</taxon>
        <taxon>Metazoa</taxon>
        <taxon>Spiralia</taxon>
        <taxon>Lophotrochozoa</taxon>
        <taxon>Annelida</taxon>
        <taxon>Polychaeta</taxon>
        <taxon>Sedentaria</taxon>
        <taxon>Canalipalpata</taxon>
        <taxon>Sabellida</taxon>
        <taxon>Siboglinidae</taxon>
        <taxon>Ridgeia</taxon>
    </lineage>
</organism>